<dbReference type="AlphaFoldDB" id="A0A3R9WUD4"/>
<evidence type="ECO:0000313" key="3">
    <source>
        <dbReference type="EMBL" id="RSL33745.1"/>
    </source>
</evidence>
<feature type="transmembrane region" description="Helical" evidence="1">
    <location>
        <begin position="171"/>
        <end position="191"/>
    </location>
</feature>
<dbReference type="InterPro" id="IPR010656">
    <property type="entry name" value="DctM"/>
</dbReference>
<dbReference type="Proteomes" id="UP000275076">
    <property type="component" value="Unassembled WGS sequence"/>
</dbReference>
<accession>A0A3R9WUD4</accession>
<dbReference type="RefSeq" id="WP_125555427.1">
    <property type="nucleotide sequence ID" value="NZ_RBVX01000006.1"/>
</dbReference>
<feature type="transmembrane region" description="Helical" evidence="1">
    <location>
        <begin position="53"/>
        <end position="77"/>
    </location>
</feature>
<evidence type="ECO:0000259" key="2">
    <source>
        <dbReference type="Pfam" id="PF06808"/>
    </source>
</evidence>
<keyword evidence="1" id="KW-0472">Membrane</keyword>
<keyword evidence="1" id="KW-1133">Transmembrane helix</keyword>
<sequence length="455" mass="51267">MIQRYLGVAAFIAVILYLISVFYHSDILHAFYSTIAGLLLLFSIYKMNIINRLIVVLLLMIGSVLFLFYEVSFFVVLKSFGENLNLIGLFLLIPLFGTLMSEAGYLKALQSFLLQREENHKAHPYRMGYMLTAAMGSLLNLGSMPLVYNIGYESFSSFENKKFTLMLLRGFGFCMLWSPYFVNVGLILVLYDLSWGEIGGYGIVLAFIYTGVVMLFFPFSGFANDKQVVNAASFRENPEQTKSLLRLFLLYVAILLLFSFIMELILPVNMLTIVSVLAIVYPLIWASMIKLFQSYIHVAVHHITHSFQRLYNEMGIFITAGFFGEALSQSNVGEWLSNVVLQLSQGVIPIFVVILMMTAMLLALLGIHPVIIVLGLGNSLTPEHFGVSPAFMGVLLLSAWMLAVQISPFSGSVLMASNIMRESPWNVVRKNSFFIVTLMVIMTFILSLMKWMQLL</sequence>
<gene>
    <name evidence="3" type="ORF">D7Z54_08605</name>
</gene>
<evidence type="ECO:0000313" key="4">
    <source>
        <dbReference type="Proteomes" id="UP000275076"/>
    </source>
</evidence>
<protein>
    <submittedName>
        <fullName evidence="3">TRAP transporter large permease subunit</fullName>
    </submittedName>
</protein>
<feature type="transmembrane region" description="Helical" evidence="1">
    <location>
        <begin position="203"/>
        <end position="223"/>
    </location>
</feature>
<proteinExistence type="predicted"/>
<feature type="transmembrane region" description="Helical" evidence="1">
    <location>
        <begin position="6"/>
        <end position="23"/>
    </location>
</feature>
<name>A0A3R9WUD4_9BACI</name>
<feature type="transmembrane region" description="Helical" evidence="1">
    <location>
        <begin position="244"/>
        <end position="262"/>
    </location>
</feature>
<feature type="transmembrane region" description="Helical" evidence="1">
    <location>
        <begin position="268"/>
        <end position="289"/>
    </location>
</feature>
<feature type="domain" description="TRAP C4-dicarboxylate transport system permease DctM subunit" evidence="2">
    <location>
        <begin position="188"/>
        <end position="449"/>
    </location>
</feature>
<feature type="transmembrane region" description="Helical" evidence="1">
    <location>
        <begin position="30"/>
        <end position="47"/>
    </location>
</feature>
<keyword evidence="4" id="KW-1185">Reference proteome</keyword>
<evidence type="ECO:0000256" key="1">
    <source>
        <dbReference type="SAM" id="Phobius"/>
    </source>
</evidence>
<keyword evidence="1" id="KW-0812">Transmembrane</keyword>
<dbReference type="EMBL" id="RBVX01000006">
    <property type="protein sequence ID" value="RSL33745.1"/>
    <property type="molecule type" value="Genomic_DNA"/>
</dbReference>
<dbReference type="OrthoDB" id="3171527at2"/>
<comment type="caution">
    <text evidence="3">The sequence shown here is derived from an EMBL/GenBank/DDBJ whole genome shotgun (WGS) entry which is preliminary data.</text>
</comment>
<organism evidence="3 4">
    <name type="scientific">Salibacterium salarium</name>
    <dbReference type="NCBI Taxonomy" id="284579"/>
    <lineage>
        <taxon>Bacteria</taxon>
        <taxon>Bacillati</taxon>
        <taxon>Bacillota</taxon>
        <taxon>Bacilli</taxon>
        <taxon>Bacillales</taxon>
        <taxon>Bacillaceae</taxon>
    </lineage>
</organism>
<feature type="transmembrane region" description="Helical" evidence="1">
    <location>
        <begin position="431"/>
        <end position="449"/>
    </location>
</feature>
<feature type="transmembrane region" description="Helical" evidence="1">
    <location>
        <begin position="347"/>
        <end position="377"/>
    </location>
</feature>
<reference evidence="3 4" key="1">
    <citation type="submission" date="2018-10" db="EMBL/GenBank/DDBJ databases">
        <title>Draft genome sequence of Bacillus salarius IM0101, isolated from a hypersaline soil in Inner Mongolia, China.</title>
        <authorList>
            <person name="Yamprayoonswat W."/>
            <person name="Boonvisut S."/>
            <person name="Jumpathong W."/>
            <person name="Sittihan S."/>
            <person name="Ruangsuj P."/>
            <person name="Wanthongcharoen S."/>
            <person name="Thongpramul N."/>
            <person name="Pimmason S."/>
            <person name="Yu B."/>
            <person name="Yasawong M."/>
        </authorList>
    </citation>
    <scope>NUCLEOTIDE SEQUENCE [LARGE SCALE GENOMIC DNA]</scope>
    <source>
        <strain evidence="3 4">IM0101</strain>
    </source>
</reference>
<feature type="transmembrane region" description="Helical" evidence="1">
    <location>
        <begin position="389"/>
        <end position="411"/>
    </location>
</feature>
<dbReference type="Pfam" id="PF06808">
    <property type="entry name" value="DctM"/>
    <property type="match status" value="1"/>
</dbReference>
<feature type="transmembrane region" description="Helical" evidence="1">
    <location>
        <begin position="84"/>
        <end position="106"/>
    </location>
</feature>